<dbReference type="InterPro" id="IPR010310">
    <property type="entry name" value="T7SS_ESAT-6-like"/>
</dbReference>
<evidence type="ECO:0000313" key="2">
    <source>
        <dbReference type="Proteomes" id="UP000199475"/>
    </source>
</evidence>
<gene>
    <name evidence="1" type="ORF">SAMN04488242_0302</name>
</gene>
<dbReference type="SUPFAM" id="SSF140453">
    <property type="entry name" value="EsxAB dimer-like"/>
    <property type="match status" value="1"/>
</dbReference>
<reference evidence="1 2" key="1">
    <citation type="submission" date="2016-10" db="EMBL/GenBank/DDBJ databases">
        <authorList>
            <person name="de Groot N.N."/>
        </authorList>
    </citation>
    <scope>NUCLEOTIDE SEQUENCE [LARGE SCALE GENOMIC DNA]</scope>
    <source>
        <strain evidence="1 2">CGMCC 1.9159</strain>
    </source>
</reference>
<name>A0A1G9HH01_9ACTN</name>
<dbReference type="Gene3D" id="1.10.287.1060">
    <property type="entry name" value="ESAT-6-like"/>
    <property type="match status" value="1"/>
</dbReference>
<dbReference type="InterPro" id="IPR036689">
    <property type="entry name" value="ESAT-6-like_sf"/>
</dbReference>
<dbReference type="OrthoDB" id="4278078at2"/>
<protein>
    <submittedName>
        <fullName evidence="1">WXG100 family type VII secretion target</fullName>
    </submittedName>
</protein>
<sequence length="96" mass="10836">MSDATVYTQSGLQDGIASLRRAHKELTDLLETLKGELNQSLGFWEDNARHAYQEVQVQWDRSAARQSEIIERMPVLLGNIADGYDATERANASRWA</sequence>
<dbReference type="AlphaFoldDB" id="A0A1G9HH01"/>
<keyword evidence="2" id="KW-1185">Reference proteome</keyword>
<dbReference type="RefSeq" id="WP_093248299.1">
    <property type="nucleotide sequence ID" value="NZ_FNGP01000001.1"/>
</dbReference>
<dbReference type="STRING" id="686624.SAMN04488242_0302"/>
<dbReference type="Pfam" id="PF06013">
    <property type="entry name" value="WXG100"/>
    <property type="match status" value="1"/>
</dbReference>
<proteinExistence type="predicted"/>
<dbReference type="Proteomes" id="UP000199475">
    <property type="component" value="Unassembled WGS sequence"/>
</dbReference>
<dbReference type="EMBL" id="FNGP01000001">
    <property type="protein sequence ID" value="SDL12142.1"/>
    <property type="molecule type" value="Genomic_DNA"/>
</dbReference>
<organism evidence="1 2">
    <name type="scientific">Tessaracoccus oleiagri</name>
    <dbReference type="NCBI Taxonomy" id="686624"/>
    <lineage>
        <taxon>Bacteria</taxon>
        <taxon>Bacillati</taxon>
        <taxon>Actinomycetota</taxon>
        <taxon>Actinomycetes</taxon>
        <taxon>Propionibacteriales</taxon>
        <taxon>Propionibacteriaceae</taxon>
        <taxon>Tessaracoccus</taxon>
    </lineage>
</organism>
<accession>A0A1G9HH01</accession>
<evidence type="ECO:0000313" key="1">
    <source>
        <dbReference type="EMBL" id="SDL12142.1"/>
    </source>
</evidence>